<evidence type="ECO:0000313" key="5">
    <source>
        <dbReference type="EMBL" id="MDR7086836.1"/>
    </source>
</evidence>
<dbReference type="InterPro" id="IPR041650">
    <property type="entry name" value="HEPN_Swt1"/>
</dbReference>
<evidence type="ECO:0000259" key="3">
    <source>
        <dbReference type="PROSITE" id="PS51192"/>
    </source>
</evidence>
<gene>
    <name evidence="5" type="ORF">J2X11_001675</name>
</gene>
<keyword evidence="6" id="KW-1185">Reference proteome</keyword>
<dbReference type="CDD" id="cd18793">
    <property type="entry name" value="SF2_C_SNF"/>
    <property type="match status" value="1"/>
</dbReference>
<protein>
    <submittedName>
        <fullName evidence="5">ERCC4-related helicase</fullName>
    </submittedName>
</protein>
<dbReference type="InterPro" id="IPR038718">
    <property type="entry name" value="SNF2-like_sf"/>
</dbReference>
<dbReference type="PANTHER" id="PTHR45766:SF6">
    <property type="entry name" value="SWI_SNF-RELATED MATRIX-ASSOCIATED ACTIN-DEPENDENT REGULATOR OF CHROMATIN SUBFAMILY A-LIKE PROTEIN 1"/>
    <property type="match status" value="1"/>
</dbReference>
<evidence type="ECO:0000256" key="1">
    <source>
        <dbReference type="ARBA" id="ARBA00022801"/>
    </source>
</evidence>
<dbReference type="InterPro" id="IPR001650">
    <property type="entry name" value="Helicase_C-like"/>
</dbReference>
<evidence type="ECO:0000259" key="4">
    <source>
        <dbReference type="PROSITE" id="PS51194"/>
    </source>
</evidence>
<accession>A0ABU1UNU0</accession>
<sequence length="1164" mass="130726">MHENLVNLGTVIRDFLAENLPKMGPDWWDRGVIGALSFPQRSTARDRDWASLADLDFAALLRVLDQNWEFFRGRKFVSYDARNWVKEASSIRNRWAHQAPGHEPAPSLVYRDIDTLALLATELHADAAGTQALSEARVSASKDLAPSDTTTAQPPEYVQPHGLAPGSKVRLKARPDVIGAVLSISDSPGERRVGVFHGQVTQTYFESQLELVEEPTGDQLTADELKARLTAAYVLHPAVTRLYSLNSGRIDYEPYQYRPVMKLISADRPRLLIADDVGVGKTIEAGLIIKELQARQKLDSILVICPKPLVVEHKWRDELRRFDEDFAQLDSATLRHCIEETRSEGHWPARYRKAIVPYSLLDERLLLGDESGHRPRTGLASLMPPAKFDLVIVDEAHHVRNSDTWSHRVVKHFLDAAEAAVLISATPIQTGSDDLKTLLRLLRPDLFGETSAFELMRQPNSHLASVEQAIRGADEEWQLDALLNLEEALATTWGAKVLLADPRAQELHDLLEDHEIDDRERVQALRLTQSLNTFSGLINRTRRRDIGSFTTRKPETLEVDFTSEQEAVYDDLLELAGRITRESGAGQSLDFILSTLKRQAASCLNGLAPFVDDLLTRKLSLEELSEADVDLEKLDTTEIEGFVREITDLAARAAKLDDDPKLDTFLGLVGDKQELPNNKLLVFSTFRHTLGYLNAHLESTPVRVGLVHGMVPDDVRRELRARFAKPKEDPEAIDVLLSSEVGTEGLDYQFCDYLVNYDIPWNPMRIEQRIGRIDRRGQVSETVAIKNLVVSNTVDAVIFHRCLERIGVFQRALGGSEVILGELTREIRTIGDDLQLTPDERDLRLRQLADNKIAKIQEQQELEERESSLFGLSLKHLDDDGVEQAASPWLAPDQLARLVVGYLRDQGYERADTLFDRQVAVFRPDKEVRSALLVDLKSSSRETSSWERWLATPSEQSRRLTFDPKSATSSEIELLSPVHDLVRAAAVHNAGFPAHSTFSMVVESNDLPAGVHPVSIHGWTYLGSREDFELVLTTATNLDPEQSTKMLLNGSDAAVPGQQDATPELDELHYIRWSDARGAHVERTRVHIESQSASLRTTHGARVQLIEDQLSKANDDRIRRMRESELATVEADFDARSHRLAQDVERSELTSELLCRGLIEVIHG</sequence>
<dbReference type="PROSITE" id="PS51194">
    <property type="entry name" value="HELICASE_CTER"/>
    <property type="match status" value="1"/>
</dbReference>
<dbReference type="PANTHER" id="PTHR45766">
    <property type="entry name" value="DNA ANNEALING HELICASE AND ENDONUCLEASE ZRANB3 FAMILY MEMBER"/>
    <property type="match status" value="1"/>
</dbReference>
<dbReference type="Proteomes" id="UP001257739">
    <property type="component" value="Unassembled WGS sequence"/>
</dbReference>
<dbReference type="InterPro" id="IPR027417">
    <property type="entry name" value="P-loop_NTPase"/>
</dbReference>
<evidence type="ECO:0000256" key="2">
    <source>
        <dbReference type="SAM" id="MobiDB-lite"/>
    </source>
</evidence>
<keyword evidence="5" id="KW-0347">Helicase</keyword>
<dbReference type="GO" id="GO:0004386">
    <property type="term" value="F:helicase activity"/>
    <property type="evidence" value="ECO:0007669"/>
    <property type="project" value="UniProtKB-KW"/>
</dbReference>
<dbReference type="Gene3D" id="3.40.50.10810">
    <property type="entry name" value="Tandem AAA-ATPase domain"/>
    <property type="match status" value="1"/>
</dbReference>
<keyword evidence="5" id="KW-0067">ATP-binding</keyword>
<dbReference type="EMBL" id="JAVDWH010000001">
    <property type="protein sequence ID" value="MDR7086836.1"/>
    <property type="molecule type" value="Genomic_DNA"/>
</dbReference>
<name>A0ABU1UNU0_9ACTN</name>
<dbReference type="SUPFAM" id="SSF52540">
    <property type="entry name" value="P-loop containing nucleoside triphosphate hydrolases"/>
    <property type="match status" value="2"/>
</dbReference>
<proteinExistence type="predicted"/>
<dbReference type="Gene3D" id="3.40.50.300">
    <property type="entry name" value="P-loop containing nucleotide triphosphate hydrolases"/>
    <property type="match status" value="1"/>
</dbReference>
<organism evidence="5 6">
    <name type="scientific">Aeromicrobium panaciterrae</name>
    <dbReference type="NCBI Taxonomy" id="363861"/>
    <lineage>
        <taxon>Bacteria</taxon>
        <taxon>Bacillati</taxon>
        <taxon>Actinomycetota</taxon>
        <taxon>Actinomycetes</taxon>
        <taxon>Propionibacteriales</taxon>
        <taxon>Nocardioidaceae</taxon>
        <taxon>Aeromicrobium</taxon>
    </lineage>
</organism>
<dbReference type="InterPro" id="IPR000330">
    <property type="entry name" value="SNF2_N"/>
</dbReference>
<feature type="region of interest" description="Disordered" evidence="2">
    <location>
        <begin position="138"/>
        <end position="164"/>
    </location>
</feature>
<dbReference type="PROSITE" id="PS51192">
    <property type="entry name" value="HELICASE_ATP_BIND_1"/>
    <property type="match status" value="1"/>
</dbReference>
<reference evidence="5 6" key="1">
    <citation type="submission" date="2023-07" db="EMBL/GenBank/DDBJ databases">
        <title>Sorghum-associated microbial communities from plants grown in Nebraska, USA.</title>
        <authorList>
            <person name="Schachtman D."/>
        </authorList>
    </citation>
    <scope>NUCLEOTIDE SEQUENCE [LARGE SCALE GENOMIC DNA]</scope>
    <source>
        <strain evidence="5 6">BE248</strain>
    </source>
</reference>
<dbReference type="Pfam" id="PF00176">
    <property type="entry name" value="SNF2-rel_dom"/>
    <property type="match status" value="1"/>
</dbReference>
<feature type="domain" description="Helicase ATP-binding" evidence="3">
    <location>
        <begin position="262"/>
        <end position="445"/>
    </location>
</feature>
<keyword evidence="5" id="KW-0547">Nucleotide-binding</keyword>
<dbReference type="SMART" id="SM00487">
    <property type="entry name" value="DEXDc"/>
    <property type="match status" value="1"/>
</dbReference>
<evidence type="ECO:0000313" key="6">
    <source>
        <dbReference type="Proteomes" id="UP001257739"/>
    </source>
</evidence>
<dbReference type="Pfam" id="PF00271">
    <property type="entry name" value="Helicase_C"/>
    <property type="match status" value="1"/>
</dbReference>
<keyword evidence="1" id="KW-0378">Hydrolase</keyword>
<dbReference type="SMART" id="SM00490">
    <property type="entry name" value="HELICc"/>
    <property type="match status" value="1"/>
</dbReference>
<dbReference type="InterPro" id="IPR049730">
    <property type="entry name" value="SNF2/RAD54-like_C"/>
</dbReference>
<dbReference type="RefSeq" id="WP_309969441.1">
    <property type="nucleotide sequence ID" value="NZ_JAVDWH010000001.1"/>
</dbReference>
<comment type="caution">
    <text evidence="5">The sequence shown here is derived from an EMBL/GenBank/DDBJ whole genome shotgun (WGS) entry which is preliminary data.</text>
</comment>
<dbReference type="InterPro" id="IPR014001">
    <property type="entry name" value="Helicase_ATP-bd"/>
</dbReference>
<feature type="domain" description="Helicase C-terminal" evidence="4">
    <location>
        <begin position="661"/>
        <end position="824"/>
    </location>
</feature>
<dbReference type="Pfam" id="PF18731">
    <property type="entry name" value="HEPN_Swt1"/>
    <property type="match status" value="1"/>
</dbReference>